<proteinExistence type="predicted"/>
<dbReference type="Proteomes" id="UP000297245">
    <property type="component" value="Unassembled WGS sequence"/>
</dbReference>
<evidence type="ECO:0000313" key="3">
    <source>
        <dbReference type="Proteomes" id="UP000297245"/>
    </source>
</evidence>
<feature type="compositionally biased region" description="Low complexity" evidence="1">
    <location>
        <begin position="212"/>
        <end position="227"/>
    </location>
</feature>
<protein>
    <submittedName>
        <fullName evidence="2">Uncharacterized protein</fullName>
    </submittedName>
</protein>
<dbReference type="OrthoDB" id="3171385at2759"/>
<evidence type="ECO:0000313" key="2">
    <source>
        <dbReference type="EMBL" id="THU80728.1"/>
    </source>
</evidence>
<feature type="compositionally biased region" description="Low complexity" evidence="1">
    <location>
        <begin position="153"/>
        <end position="164"/>
    </location>
</feature>
<feature type="region of interest" description="Disordered" evidence="1">
    <location>
        <begin position="1"/>
        <end position="28"/>
    </location>
</feature>
<feature type="region of interest" description="Disordered" evidence="1">
    <location>
        <begin position="135"/>
        <end position="186"/>
    </location>
</feature>
<evidence type="ECO:0000256" key="1">
    <source>
        <dbReference type="SAM" id="MobiDB-lite"/>
    </source>
</evidence>
<keyword evidence="3" id="KW-1185">Reference proteome</keyword>
<feature type="compositionally biased region" description="Low complexity" evidence="1">
    <location>
        <begin position="72"/>
        <end position="95"/>
    </location>
</feature>
<feature type="compositionally biased region" description="Gly residues" evidence="1">
    <location>
        <begin position="135"/>
        <end position="144"/>
    </location>
</feature>
<feature type="region of interest" description="Disordered" evidence="1">
    <location>
        <begin position="67"/>
        <end position="95"/>
    </location>
</feature>
<dbReference type="EMBL" id="ML179875">
    <property type="protein sequence ID" value="THU80728.1"/>
    <property type="molecule type" value="Genomic_DNA"/>
</dbReference>
<name>A0A4S8KYN7_DENBC</name>
<accession>A0A4S8KYN7</accession>
<dbReference type="AlphaFoldDB" id="A0A4S8KYN7"/>
<feature type="compositionally biased region" description="Gly residues" evidence="1">
    <location>
        <begin position="165"/>
        <end position="175"/>
    </location>
</feature>
<reference evidence="2 3" key="1">
    <citation type="journal article" date="2019" name="Nat. Ecol. Evol.">
        <title>Megaphylogeny resolves global patterns of mushroom evolution.</title>
        <authorList>
            <person name="Varga T."/>
            <person name="Krizsan K."/>
            <person name="Foldi C."/>
            <person name="Dima B."/>
            <person name="Sanchez-Garcia M."/>
            <person name="Sanchez-Ramirez S."/>
            <person name="Szollosi G.J."/>
            <person name="Szarkandi J.G."/>
            <person name="Papp V."/>
            <person name="Albert L."/>
            <person name="Andreopoulos W."/>
            <person name="Angelini C."/>
            <person name="Antonin V."/>
            <person name="Barry K.W."/>
            <person name="Bougher N.L."/>
            <person name="Buchanan P."/>
            <person name="Buyck B."/>
            <person name="Bense V."/>
            <person name="Catcheside P."/>
            <person name="Chovatia M."/>
            <person name="Cooper J."/>
            <person name="Damon W."/>
            <person name="Desjardin D."/>
            <person name="Finy P."/>
            <person name="Geml J."/>
            <person name="Haridas S."/>
            <person name="Hughes K."/>
            <person name="Justo A."/>
            <person name="Karasinski D."/>
            <person name="Kautmanova I."/>
            <person name="Kiss B."/>
            <person name="Kocsube S."/>
            <person name="Kotiranta H."/>
            <person name="LaButti K.M."/>
            <person name="Lechner B.E."/>
            <person name="Liimatainen K."/>
            <person name="Lipzen A."/>
            <person name="Lukacs Z."/>
            <person name="Mihaltcheva S."/>
            <person name="Morgado L.N."/>
            <person name="Niskanen T."/>
            <person name="Noordeloos M.E."/>
            <person name="Ohm R.A."/>
            <person name="Ortiz-Santana B."/>
            <person name="Ovrebo C."/>
            <person name="Racz N."/>
            <person name="Riley R."/>
            <person name="Savchenko A."/>
            <person name="Shiryaev A."/>
            <person name="Soop K."/>
            <person name="Spirin V."/>
            <person name="Szebenyi C."/>
            <person name="Tomsovsky M."/>
            <person name="Tulloss R.E."/>
            <person name="Uehling J."/>
            <person name="Grigoriev I.V."/>
            <person name="Vagvolgyi C."/>
            <person name="Papp T."/>
            <person name="Martin F.M."/>
            <person name="Miettinen O."/>
            <person name="Hibbett D.S."/>
            <person name="Nagy L.G."/>
        </authorList>
    </citation>
    <scope>NUCLEOTIDE SEQUENCE [LARGE SCALE GENOMIC DNA]</scope>
    <source>
        <strain evidence="2 3">CBS 962.96</strain>
    </source>
</reference>
<sequence>MAALHQRPTQNGSSSSHNNGGMGNGTQAMSQPPANLCNYCHKWPKNPGHNFCSKTCANRAGPGTGPGFKGLNSNTNSRNVNPGNPNVNTNTHNTNRSNGTNNGLCNFCHKKPKLPPHDFCGKTCATNAGAAPGSGGSFVHVGGGPAPPPPQPTQNQNQNQNRGGRSQGQGQGPRGQNGQNPKPIDPVEITKMVVDQIPYLKTFIPQNSPLLNGTTSSNSGSGVISSSNPRLPLNNSLGLAVGSPVPATANANLVSSPNGTTLHIVQLGNDGDDESLEGDECALAGCTNQKFIDSNGIRSSYCSQRHRQQAVASGMVEPCIMCGLNPQSDGDYFCSRECREDALNKLGTMGVASNDAQAN</sequence>
<gene>
    <name evidence="2" type="ORF">K435DRAFT_972646</name>
</gene>
<organism evidence="2 3">
    <name type="scientific">Dendrothele bispora (strain CBS 962.96)</name>
    <dbReference type="NCBI Taxonomy" id="1314807"/>
    <lineage>
        <taxon>Eukaryota</taxon>
        <taxon>Fungi</taxon>
        <taxon>Dikarya</taxon>
        <taxon>Basidiomycota</taxon>
        <taxon>Agaricomycotina</taxon>
        <taxon>Agaricomycetes</taxon>
        <taxon>Agaricomycetidae</taxon>
        <taxon>Agaricales</taxon>
        <taxon>Agaricales incertae sedis</taxon>
        <taxon>Dendrothele</taxon>
    </lineage>
</organism>
<feature type="region of interest" description="Disordered" evidence="1">
    <location>
        <begin position="205"/>
        <end position="227"/>
    </location>
</feature>